<reference evidence="1 2" key="1">
    <citation type="journal article" date="2016" name="Nat. Commun.">
        <title>Thousands of microbial genomes shed light on interconnected biogeochemical processes in an aquifer system.</title>
        <authorList>
            <person name="Anantharaman K."/>
            <person name="Brown C.T."/>
            <person name="Hug L.A."/>
            <person name="Sharon I."/>
            <person name="Castelle C.J."/>
            <person name="Probst A.J."/>
            <person name="Thomas B.C."/>
            <person name="Singh A."/>
            <person name="Wilkins M.J."/>
            <person name="Karaoz U."/>
            <person name="Brodie E.L."/>
            <person name="Williams K.H."/>
            <person name="Hubbard S.S."/>
            <person name="Banfield J.F."/>
        </authorList>
    </citation>
    <scope>NUCLEOTIDE SEQUENCE [LARGE SCALE GENOMIC DNA]</scope>
</reference>
<dbReference type="AlphaFoldDB" id="A0A1G1VUB9"/>
<dbReference type="Proteomes" id="UP000179233">
    <property type="component" value="Unassembled WGS sequence"/>
</dbReference>
<organism evidence="1 2">
    <name type="scientific">Candidatus Chisholmbacteria bacterium RIFCSPHIGHO2_01_FULL_52_32</name>
    <dbReference type="NCBI Taxonomy" id="1797591"/>
    <lineage>
        <taxon>Bacteria</taxon>
        <taxon>Candidatus Chisholmiibacteriota</taxon>
    </lineage>
</organism>
<sequence>MKQLEKTWKLTRGEQAFFRAISRKLACEGKPLVLWGWKRDKVVGRVRYPESRTVYFSADFGLRNDELFIRRAYFFLESRAIRDQISALHDQVGGSRNLGGYPMKVRSFGDLRHPGYRRLRIEIGRSTGYDLRTVARRLLGKPRLKIDPPKLVSESHDYDLRCLTPFAVYCGSGLSAESGLPFLGAIHEVFSVDDPKRGELIFGDRDPLPGKLVRDVGSAFREFGDFTTQAIKARPSDSHRVLADLYRRGAVVQILTDNVDDILMKVGIPYTQTRLSIFPDRFPVTFGSKVRSLLVIGVSVDRREVVKQARRKGLSIVAINPVFGVAPHSRNMDYLQKGDIFFRGKAGEILPKIIAASGF</sequence>
<dbReference type="EMBL" id="MHCJ01000002">
    <property type="protein sequence ID" value="OGY18998.1"/>
    <property type="molecule type" value="Genomic_DNA"/>
</dbReference>
<name>A0A1G1VUB9_9BACT</name>
<dbReference type="SUPFAM" id="SSF52467">
    <property type="entry name" value="DHS-like NAD/FAD-binding domain"/>
    <property type="match status" value="1"/>
</dbReference>
<protein>
    <submittedName>
        <fullName evidence="1">Uncharacterized protein</fullName>
    </submittedName>
</protein>
<evidence type="ECO:0000313" key="1">
    <source>
        <dbReference type="EMBL" id="OGY18998.1"/>
    </source>
</evidence>
<accession>A0A1G1VUB9</accession>
<dbReference type="Gene3D" id="3.40.50.1220">
    <property type="entry name" value="TPP-binding domain"/>
    <property type="match status" value="1"/>
</dbReference>
<comment type="caution">
    <text evidence="1">The sequence shown here is derived from an EMBL/GenBank/DDBJ whole genome shotgun (WGS) entry which is preliminary data.</text>
</comment>
<gene>
    <name evidence="1" type="ORF">A2786_00990</name>
</gene>
<proteinExistence type="predicted"/>
<evidence type="ECO:0000313" key="2">
    <source>
        <dbReference type="Proteomes" id="UP000179233"/>
    </source>
</evidence>
<dbReference type="InterPro" id="IPR029035">
    <property type="entry name" value="DHS-like_NAD/FAD-binding_dom"/>
</dbReference>